<dbReference type="EMBL" id="PDCK01000041">
    <property type="protein sequence ID" value="PRQ44949.1"/>
    <property type="molecule type" value="Genomic_DNA"/>
</dbReference>
<keyword evidence="1" id="KW-0812">Transmembrane</keyword>
<organism evidence="2 3">
    <name type="scientific">Rosa chinensis</name>
    <name type="common">China rose</name>
    <dbReference type="NCBI Taxonomy" id="74649"/>
    <lineage>
        <taxon>Eukaryota</taxon>
        <taxon>Viridiplantae</taxon>
        <taxon>Streptophyta</taxon>
        <taxon>Embryophyta</taxon>
        <taxon>Tracheophyta</taxon>
        <taxon>Spermatophyta</taxon>
        <taxon>Magnoliopsida</taxon>
        <taxon>eudicotyledons</taxon>
        <taxon>Gunneridae</taxon>
        <taxon>Pentapetalae</taxon>
        <taxon>rosids</taxon>
        <taxon>fabids</taxon>
        <taxon>Rosales</taxon>
        <taxon>Rosaceae</taxon>
        <taxon>Rosoideae</taxon>
        <taxon>Rosoideae incertae sedis</taxon>
        <taxon>Rosa</taxon>
    </lineage>
</organism>
<proteinExistence type="predicted"/>
<sequence>MKIPLNKFIFSVYPYQLKKFLIWTWVFGVVLLHGGITKLRSDLIEVCGQPLYKLCFPTLEPFIFHRDSDHIPPAG</sequence>
<keyword evidence="1" id="KW-1133">Transmembrane helix</keyword>
<keyword evidence="3" id="KW-1185">Reference proteome</keyword>
<evidence type="ECO:0000256" key="1">
    <source>
        <dbReference type="SAM" id="Phobius"/>
    </source>
</evidence>
<gene>
    <name evidence="2" type="ORF">RchiOBHm_Chr3g0484781</name>
</gene>
<evidence type="ECO:0000313" key="3">
    <source>
        <dbReference type="Proteomes" id="UP000238479"/>
    </source>
</evidence>
<reference evidence="2 3" key="1">
    <citation type="journal article" date="2018" name="Nat. Genet.">
        <title>The Rosa genome provides new insights in the design of modern roses.</title>
        <authorList>
            <person name="Bendahmane M."/>
        </authorList>
    </citation>
    <scope>NUCLEOTIDE SEQUENCE [LARGE SCALE GENOMIC DNA]</scope>
    <source>
        <strain evidence="3">cv. Old Blush</strain>
    </source>
</reference>
<keyword evidence="1" id="KW-0472">Membrane</keyword>
<feature type="transmembrane region" description="Helical" evidence="1">
    <location>
        <begin position="20"/>
        <end position="36"/>
    </location>
</feature>
<name>A0A2P6RET5_ROSCH</name>
<dbReference type="Gramene" id="PRQ44949">
    <property type="protein sequence ID" value="PRQ44949"/>
    <property type="gene ID" value="RchiOBHm_Chr3g0484781"/>
</dbReference>
<accession>A0A2P6RET5</accession>
<comment type="caution">
    <text evidence="2">The sequence shown here is derived from an EMBL/GenBank/DDBJ whole genome shotgun (WGS) entry which is preliminary data.</text>
</comment>
<dbReference type="AlphaFoldDB" id="A0A2P6RET5"/>
<evidence type="ECO:0000313" key="2">
    <source>
        <dbReference type="EMBL" id="PRQ44949.1"/>
    </source>
</evidence>
<protein>
    <submittedName>
        <fullName evidence="2">Uncharacterized protein</fullName>
    </submittedName>
</protein>
<dbReference type="Proteomes" id="UP000238479">
    <property type="component" value="Chromosome 3"/>
</dbReference>